<dbReference type="InterPro" id="IPR029044">
    <property type="entry name" value="Nucleotide-diphossugar_trans"/>
</dbReference>
<dbReference type="GO" id="GO:0016757">
    <property type="term" value="F:glycosyltransferase activity"/>
    <property type="evidence" value="ECO:0007669"/>
    <property type="project" value="UniProtKB-KW"/>
</dbReference>
<dbReference type="InterPro" id="IPR001173">
    <property type="entry name" value="Glyco_trans_2-like"/>
</dbReference>
<protein>
    <recommendedName>
        <fullName evidence="4">Glycosyltransferase 2-like domain-containing protein</fullName>
    </recommendedName>
</protein>
<dbReference type="STRING" id="1120923.SAMN02746095_00872"/>
<comment type="caution">
    <text evidence="5">The sequence shown here is derived from an EMBL/GenBank/DDBJ whole genome shotgun (WGS) entry which is preliminary data.</text>
</comment>
<sequence length="407" mass="44667">MVVEFGREPFQKRLGIAVTTFNRREMVLELVAKIRAMTTSPFDLVICDDGSGDGTVEALRERGEVVVSGINRGIAWNKNRGIYYLLHTCQCDVVLLLDDDVVPVCRGWEQEWIVAANAHGHVNFVHPIFHSRVIMGENKAENPGMCTMLNGCALVFDRLVLAQIGFMDTRFGRYGHEHTEMTLRAVRAGYGGVFLKAPEGGSHLFKVIGGGLEALAVDGHGSQAEALANDAIMASIRNDPVYRHAWREDQAMAVFLAEQDEALSALGQKRPYNKNIFPSLEAYQRFRQEQGIDSVDSSLAFLIGDTMPSLIEEALSEGQRAVAVEPDAKLYYALAERFADAIAEGRLVLENFAPAPRGGEIAMLTPRDGGRPYPVATISWGELVAKHGRPARVHMAAEIPGFPTMTG</sequence>
<gene>
    <name evidence="5" type="ORF">Aam_034_055</name>
</gene>
<keyword evidence="3" id="KW-0808">Transferase</keyword>
<comment type="similarity">
    <text evidence="1">Belongs to the glycosyltransferase 2 family.</text>
</comment>
<evidence type="ECO:0000313" key="5">
    <source>
        <dbReference type="EMBL" id="GAN79911.1"/>
    </source>
</evidence>
<dbReference type="PANTHER" id="PTHR43179:SF12">
    <property type="entry name" value="GALACTOFURANOSYLTRANSFERASE GLFT2"/>
    <property type="match status" value="1"/>
</dbReference>
<dbReference type="Proteomes" id="UP000032668">
    <property type="component" value="Unassembled WGS sequence"/>
</dbReference>
<organism evidence="5 6">
    <name type="scientific">Acidocella aminolytica 101 = DSM 11237</name>
    <dbReference type="NCBI Taxonomy" id="1120923"/>
    <lineage>
        <taxon>Bacteria</taxon>
        <taxon>Pseudomonadati</taxon>
        <taxon>Pseudomonadota</taxon>
        <taxon>Alphaproteobacteria</taxon>
        <taxon>Acetobacterales</taxon>
        <taxon>Acidocellaceae</taxon>
        <taxon>Acidocella</taxon>
    </lineage>
</organism>
<dbReference type="PANTHER" id="PTHR43179">
    <property type="entry name" value="RHAMNOSYLTRANSFERASE WBBL"/>
    <property type="match status" value="1"/>
</dbReference>
<dbReference type="AlphaFoldDB" id="A0A0D6PEX0"/>
<keyword evidence="2" id="KW-0328">Glycosyltransferase</keyword>
<dbReference type="SUPFAM" id="SSF53448">
    <property type="entry name" value="Nucleotide-diphospho-sugar transferases"/>
    <property type="match status" value="1"/>
</dbReference>
<dbReference type="EMBL" id="BANC01000034">
    <property type="protein sequence ID" value="GAN79911.1"/>
    <property type="molecule type" value="Genomic_DNA"/>
</dbReference>
<name>A0A0D6PEX0_9PROT</name>
<evidence type="ECO:0000256" key="3">
    <source>
        <dbReference type="ARBA" id="ARBA00022679"/>
    </source>
</evidence>
<dbReference type="Gene3D" id="3.90.550.10">
    <property type="entry name" value="Spore Coat Polysaccharide Biosynthesis Protein SpsA, Chain A"/>
    <property type="match status" value="1"/>
</dbReference>
<evidence type="ECO:0000259" key="4">
    <source>
        <dbReference type="Pfam" id="PF00535"/>
    </source>
</evidence>
<proteinExistence type="inferred from homology"/>
<reference evidence="5 6" key="1">
    <citation type="submission" date="2012-11" db="EMBL/GenBank/DDBJ databases">
        <title>Whole genome sequence of Acidocella aminolytica 101 = DSM 11237.</title>
        <authorList>
            <person name="Azuma Y."/>
            <person name="Higashiura N."/>
            <person name="Hirakawa H."/>
            <person name="Matsushita K."/>
        </authorList>
    </citation>
    <scope>NUCLEOTIDE SEQUENCE [LARGE SCALE GENOMIC DNA]</scope>
    <source>
        <strain evidence="6">101 / DSM 11237</strain>
    </source>
</reference>
<feature type="domain" description="Glycosyltransferase 2-like" evidence="4">
    <location>
        <begin position="16"/>
        <end position="103"/>
    </location>
</feature>
<evidence type="ECO:0000313" key="6">
    <source>
        <dbReference type="Proteomes" id="UP000032668"/>
    </source>
</evidence>
<evidence type="ECO:0000256" key="2">
    <source>
        <dbReference type="ARBA" id="ARBA00022676"/>
    </source>
</evidence>
<accession>A0A0D6PEX0</accession>
<keyword evidence="6" id="KW-1185">Reference proteome</keyword>
<evidence type="ECO:0000256" key="1">
    <source>
        <dbReference type="ARBA" id="ARBA00006739"/>
    </source>
</evidence>
<dbReference type="Pfam" id="PF00535">
    <property type="entry name" value="Glycos_transf_2"/>
    <property type="match status" value="1"/>
</dbReference>